<dbReference type="InterPro" id="IPR012302">
    <property type="entry name" value="Malic_NAD-bd"/>
</dbReference>
<proteinExistence type="predicted"/>
<protein>
    <recommendedName>
        <fullName evidence="1">Malic enzyme NAD-binding domain-containing protein</fullName>
    </recommendedName>
</protein>
<dbReference type="GO" id="GO:0004473">
    <property type="term" value="F:malate dehydrogenase (decarboxylating) (NADP+) activity"/>
    <property type="evidence" value="ECO:0007669"/>
    <property type="project" value="TreeGrafter"/>
</dbReference>
<evidence type="ECO:0000313" key="3">
    <source>
        <dbReference type="Proteomes" id="UP000460718"/>
    </source>
</evidence>
<dbReference type="InterPro" id="IPR015884">
    <property type="entry name" value="Malic_enzyme_CS"/>
</dbReference>
<dbReference type="InterPro" id="IPR001891">
    <property type="entry name" value="Malic_OxRdtase"/>
</dbReference>
<feature type="domain" description="Malic enzyme NAD-binding" evidence="1">
    <location>
        <begin position="35"/>
        <end position="152"/>
    </location>
</feature>
<dbReference type="GO" id="GO:0006108">
    <property type="term" value="P:malate metabolic process"/>
    <property type="evidence" value="ECO:0007669"/>
    <property type="project" value="TreeGrafter"/>
</dbReference>
<dbReference type="PANTHER" id="PTHR23406:SF90">
    <property type="entry name" value="MALIC ENZYME-RELATED"/>
    <property type="match status" value="1"/>
</dbReference>
<accession>A0A6A3M5J6</accession>
<dbReference type="SUPFAM" id="SSF51735">
    <property type="entry name" value="NAD(P)-binding Rossmann-fold domains"/>
    <property type="match status" value="1"/>
</dbReference>
<dbReference type="GO" id="GO:0051287">
    <property type="term" value="F:NAD binding"/>
    <property type="evidence" value="ECO:0007669"/>
    <property type="project" value="InterPro"/>
</dbReference>
<dbReference type="PANTHER" id="PTHR23406">
    <property type="entry name" value="MALIC ENZYME-RELATED"/>
    <property type="match status" value="1"/>
</dbReference>
<dbReference type="Proteomes" id="UP000460718">
    <property type="component" value="Unassembled WGS sequence"/>
</dbReference>
<dbReference type="GO" id="GO:0003676">
    <property type="term" value="F:nucleic acid binding"/>
    <property type="evidence" value="ECO:0007669"/>
    <property type="project" value="InterPro"/>
</dbReference>
<sequence length="270" mass="29702">MNLAKAKYGGEVLLQFEDRRPSTCCASHCTFNDDIQGTASVVLGGLLAAVPLSSTPISEQKFVFLGAGTAGTGTAVLIVQAILRERTSNLKTATNCGTDVVVVSHTKYQGVEQMGPPTWCMQVAAHSKPITYAFRLLFLSPDEANTVYENYLKATTPRVCRYGNPVDTVELNMVSTVDWDGRLSRLYRTGTDIDTNMGKLMILGLRYEVTHDQFQQLLNQHELQTSSIVIPLSNDRYAEVAFADRTTADTALSRFGRDKSSLNWGSLRCM</sequence>
<dbReference type="PRINTS" id="PR00072">
    <property type="entry name" value="MALOXRDTASE"/>
</dbReference>
<evidence type="ECO:0000313" key="2">
    <source>
        <dbReference type="EMBL" id="KAE9025430.1"/>
    </source>
</evidence>
<comment type="caution">
    <text evidence="2">The sequence shown here is derived from an EMBL/GenBank/DDBJ whole genome shotgun (WGS) entry which is preliminary data.</text>
</comment>
<name>A0A6A3M5J6_9STRA</name>
<dbReference type="InterPro" id="IPR036291">
    <property type="entry name" value="NAD(P)-bd_dom_sf"/>
</dbReference>
<organism evidence="2 3">
    <name type="scientific">Phytophthora fragariae</name>
    <dbReference type="NCBI Taxonomy" id="53985"/>
    <lineage>
        <taxon>Eukaryota</taxon>
        <taxon>Sar</taxon>
        <taxon>Stramenopiles</taxon>
        <taxon>Oomycota</taxon>
        <taxon>Peronosporomycetes</taxon>
        <taxon>Peronosporales</taxon>
        <taxon>Peronosporaceae</taxon>
        <taxon>Phytophthora</taxon>
    </lineage>
</organism>
<dbReference type="SUPFAM" id="SSF54928">
    <property type="entry name" value="RNA-binding domain, RBD"/>
    <property type="match status" value="1"/>
</dbReference>
<dbReference type="GO" id="GO:0009507">
    <property type="term" value="C:chloroplast"/>
    <property type="evidence" value="ECO:0007669"/>
    <property type="project" value="TreeGrafter"/>
</dbReference>
<dbReference type="SMART" id="SM00919">
    <property type="entry name" value="Malic_M"/>
    <property type="match status" value="1"/>
</dbReference>
<gene>
    <name evidence="2" type="ORF">PF011_g3028</name>
</gene>
<dbReference type="InterPro" id="IPR035979">
    <property type="entry name" value="RBD_domain_sf"/>
</dbReference>
<reference evidence="2 3" key="1">
    <citation type="submission" date="2018-09" db="EMBL/GenBank/DDBJ databases">
        <title>Genomic investigation of the strawberry pathogen Phytophthora fragariae indicates pathogenicity is determined by transcriptional variation in three key races.</title>
        <authorList>
            <person name="Adams T.M."/>
            <person name="Armitage A.D."/>
            <person name="Sobczyk M.K."/>
            <person name="Bates H.J."/>
            <person name="Dunwell J.M."/>
            <person name="Nellist C.F."/>
            <person name="Harrison R.J."/>
        </authorList>
    </citation>
    <scope>NUCLEOTIDE SEQUENCE [LARGE SCALE GENOMIC DNA]</scope>
    <source>
        <strain evidence="2 3">SCRP245</strain>
    </source>
</reference>
<dbReference type="PROSITE" id="PS00331">
    <property type="entry name" value="MALIC_ENZYMES"/>
    <property type="match status" value="1"/>
</dbReference>
<dbReference type="AlphaFoldDB" id="A0A6A3M5J6"/>
<dbReference type="Gene3D" id="3.40.50.720">
    <property type="entry name" value="NAD(P)-binding Rossmann-like Domain"/>
    <property type="match status" value="1"/>
</dbReference>
<evidence type="ECO:0000259" key="1">
    <source>
        <dbReference type="SMART" id="SM00919"/>
    </source>
</evidence>
<dbReference type="Pfam" id="PF03949">
    <property type="entry name" value="Malic_M"/>
    <property type="match status" value="1"/>
</dbReference>
<dbReference type="EMBL" id="QXFW01000097">
    <property type="protein sequence ID" value="KAE9025430.1"/>
    <property type="molecule type" value="Genomic_DNA"/>
</dbReference>